<keyword evidence="1" id="KW-0862">Zinc</keyword>
<dbReference type="InterPro" id="IPR007527">
    <property type="entry name" value="Znf_SWIM"/>
</dbReference>
<dbReference type="EMBL" id="AOLY01000035">
    <property type="protein sequence ID" value="EMA30331.1"/>
    <property type="molecule type" value="Genomic_DNA"/>
</dbReference>
<evidence type="ECO:0000313" key="3">
    <source>
        <dbReference type="EMBL" id="EMA30331.1"/>
    </source>
</evidence>
<evidence type="ECO:0000313" key="4">
    <source>
        <dbReference type="Proteomes" id="UP000011524"/>
    </source>
</evidence>
<dbReference type="OrthoDB" id="189856at2157"/>
<proteinExistence type="predicted"/>
<feature type="domain" description="SWIM-type" evidence="2">
    <location>
        <begin position="57"/>
        <end position="97"/>
    </location>
</feature>
<keyword evidence="4" id="KW-1185">Reference proteome</keyword>
<dbReference type="RefSeq" id="WP_004592745.1">
    <property type="nucleotide sequence ID" value="NZ_AOLY01000035.1"/>
</dbReference>
<name>M0L9T1_HALJT</name>
<keyword evidence="1" id="KW-0479">Metal-binding</keyword>
<keyword evidence="1" id="KW-0863">Zinc-finger</keyword>
<protein>
    <recommendedName>
        <fullName evidence="2">SWIM-type domain-containing protein</fullName>
    </recommendedName>
</protein>
<accession>M0L9T1</accession>
<dbReference type="Proteomes" id="UP000011524">
    <property type="component" value="Unassembled WGS sequence"/>
</dbReference>
<reference evidence="3 4" key="1">
    <citation type="journal article" date="2014" name="PLoS Genet.">
        <title>Phylogenetically driven sequencing of extremely halophilic archaea reveals strategies for static and dynamic osmo-response.</title>
        <authorList>
            <person name="Becker E.A."/>
            <person name="Seitzer P.M."/>
            <person name="Tritt A."/>
            <person name="Larsen D."/>
            <person name="Krusor M."/>
            <person name="Yao A.I."/>
            <person name="Wu D."/>
            <person name="Madern D."/>
            <person name="Eisen J.A."/>
            <person name="Darling A.E."/>
            <person name="Facciotti M.T."/>
        </authorList>
    </citation>
    <scope>NUCLEOTIDE SEQUENCE [LARGE SCALE GENOMIC DNA]</scope>
    <source>
        <strain evidence="4">ATCC 49778 / DSM 6131 / JCM 7785 / NBRC 101032 / NCIMB 13157 / TR-1</strain>
    </source>
</reference>
<dbReference type="PATRIC" id="fig|1227453.3.peg.2085"/>
<dbReference type="PROSITE" id="PS50966">
    <property type="entry name" value="ZF_SWIM"/>
    <property type="match status" value="1"/>
</dbReference>
<sequence>MQSTDSSSEKRVVEELNFGAKTAKRVSWEAWEFAIEGPHLVRVTNASYGFQKDDHSYLVGVEDREGVLIPAECECKADRYNEDYGCKHKVALATVGGPMILQAAVDFEKAAAGFQVSTPESITTGADKLETDGGTASCENGDKRCNGSDGTGLPCFDCFEVDQ</sequence>
<evidence type="ECO:0000256" key="1">
    <source>
        <dbReference type="PROSITE-ProRule" id="PRU00325"/>
    </source>
</evidence>
<evidence type="ECO:0000259" key="2">
    <source>
        <dbReference type="PROSITE" id="PS50966"/>
    </source>
</evidence>
<dbReference type="eggNOG" id="arCOG08141">
    <property type="taxonomic scope" value="Archaea"/>
</dbReference>
<dbReference type="AlphaFoldDB" id="M0L9T1"/>
<gene>
    <name evidence="3" type="ORF">C444_10624</name>
</gene>
<organism evidence="3 4">
    <name type="scientific">Haloarcula japonica (strain ATCC 49778 / DSM 6131 / JCM 7785 / NBRC 101032 / NCIMB 13157 / TR-1)</name>
    <dbReference type="NCBI Taxonomy" id="1227453"/>
    <lineage>
        <taxon>Archaea</taxon>
        <taxon>Methanobacteriati</taxon>
        <taxon>Methanobacteriota</taxon>
        <taxon>Stenosarchaea group</taxon>
        <taxon>Halobacteria</taxon>
        <taxon>Halobacteriales</taxon>
        <taxon>Haloarculaceae</taxon>
        <taxon>Haloarcula</taxon>
    </lineage>
</organism>
<comment type="caution">
    <text evidence="3">The sequence shown here is derived from an EMBL/GenBank/DDBJ whole genome shotgun (WGS) entry which is preliminary data.</text>
</comment>
<dbReference type="GO" id="GO:0008270">
    <property type="term" value="F:zinc ion binding"/>
    <property type="evidence" value="ECO:0007669"/>
    <property type="project" value="UniProtKB-KW"/>
</dbReference>
<dbReference type="STRING" id="1227453.C444_10624"/>